<dbReference type="PANTHER" id="PTHR24221:SF397">
    <property type="entry name" value="ABC TRANSPORTER, ATP-BINDING TRANSMEMBRANE PROTEIN"/>
    <property type="match status" value="1"/>
</dbReference>
<dbReference type="FunFam" id="3.40.50.300:FF:000221">
    <property type="entry name" value="Multidrug ABC transporter ATP-binding protein"/>
    <property type="match status" value="1"/>
</dbReference>
<accession>D4H8M0</accession>
<protein>
    <submittedName>
        <fullName evidence="12">ABC transporter related protein</fullName>
    </submittedName>
</protein>
<dbReference type="InterPro" id="IPR003593">
    <property type="entry name" value="AAA+_ATPase"/>
</dbReference>
<feature type="transmembrane region" description="Helical" evidence="9">
    <location>
        <begin position="143"/>
        <end position="163"/>
    </location>
</feature>
<proteinExistence type="predicted"/>
<keyword evidence="6" id="KW-0067">ATP-binding</keyword>
<dbReference type="Gene3D" id="1.20.1560.10">
    <property type="entry name" value="ABC transporter type 1, transmembrane domain"/>
    <property type="match status" value="1"/>
</dbReference>
<dbReference type="Gene3D" id="3.40.50.300">
    <property type="entry name" value="P-loop containing nucleotide triphosphate hydrolases"/>
    <property type="match status" value="1"/>
</dbReference>
<feature type="domain" description="ABC transmembrane type-1" evidence="11">
    <location>
        <begin position="32"/>
        <end position="312"/>
    </location>
</feature>
<feature type="transmembrane region" description="Helical" evidence="9">
    <location>
        <begin position="33"/>
        <end position="55"/>
    </location>
</feature>
<dbReference type="GO" id="GO:0005886">
    <property type="term" value="C:plasma membrane"/>
    <property type="evidence" value="ECO:0007669"/>
    <property type="project" value="UniProtKB-SubCell"/>
</dbReference>
<dbReference type="EMBL" id="CP001968">
    <property type="protein sequence ID" value="ADD68369.1"/>
    <property type="molecule type" value="Genomic_DNA"/>
</dbReference>
<dbReference type="GO" id="GO:0034040">
    <property type="term" value="F:ATPase-coupled lipid transmembrane transporter activity"/>
    <property type="evidence" value="ECO:0007669"/>
    <property type="project" value="TreeGrafter"/>
</dbReference>
<evidence type="ECO:0000256" key="6">
    <source>
        <dbReference type="ARBA" id="ARBA00022840"/>
    </source>
</evidence>
<dbReference type="RefSeq" id="WP_013010883.1">
    <property type="nucleotide sequence ID" value="NC_013943.1"/>
</dbReference>
<dbReference type="SMART" id="SM00382">
    <property type="entry name" value="AAA"/>
    <property type="match status" value="1"/>
</dbReference>
<evidence type="ECO:0000313" key="13">
    <source>
        <dbReference type="Proteomes" id="UP000002012"/>
    </source>
</evidence>
<dbReference type="InParanoid" id="D4H8M0"/>
<dbReference type="InterPro" id="IPR003439">
    <property type="entry name" value="ABC_transporter-like_ATP-bd"/>
</dbReference>
<keyword evidence="5" id="KW-0547">Nucleotide-binding</keyword>
<feature type="transmembrane region" description="Helical" evidence="9">
    <location>
        <begin position="169"/>
        <end position="188"/>
    </location>
</feature>
<dbReference type="Pfam" id="PF00664">
    <property type="entry name" value="ABC_membrane"/>
    <property type="match status" value="1"/>
</dbReference>
<dbReference type="InterPro" id="IPR027417">
    <property type="entry name" value="P-loop_NTPase"/>
</dbReference>
<dbReference type="PANTHER" id="PTHR24221">
    <property type="entry name" value="ATP-BINDING CASSETTE SUB-FAMILY B"/>
    <property type="match status" value="1"/>
</dbReference>
<feature type="transmembrane region" description="Helical" evidence="9">
    <location>
        <begin position="252"/>
        <end position="278"/>
    </location>
</feature>
<feature type="domain" description="ABC transporter" evidence="10">
    <location>
        <begin position="345"/>
        <end position="580"/>
    </location>
</feature>
<dbReference type="AlphaFoldDB" id="D4H8M0"/>
<dbReference type="Proteomes" id="UP000002012">
    <property type="component" value="Chromosome"/>
</dbReference>
<dbReference type="GO" id="GO:0140359">
    <property type="term" value="F:ABC-type transporter activity"/>
    <property type="evidence" value="ECO:0007669"/>
    <property type="project" value="InterPro"/>
</dbReference>
<dbReference type="SUPFAM" id="SSF90123">
    <property type="entry name" value="ABC transporter transmembrane region"/>
    <property type="match status" value="1"/>
</dbReference>
<sequence length="593" mass="65754">MKQVNNKVLNLRESYQMSLEISDDRSAGFKKMCILFIIAYIAQGVSFTCFFPVLVYSFGENADPSKAFFWLGVMASLAFVDSLLRWFAYRHDYHGHIVDITNSLRVKLGKKLRTMPLEILYSRRTGELNSVLANNVEESVMHMGVLAGQILQTFFIPFGVLVVTVFIDWRLAGALLLILPMAIPVYKWRRRLSQQEKQDVADAHAEVGSDIVEYIQGVHVLRALNMTGEKAQSLQTSLKKLKNIQKEASTMTVLPSLVMAAVVEIGLLVVLVLGAYLIKGGSLTIPVMAALLVAVSRLTEPLSLFVHIATMFDIMGAGFGRIKELMGEKELDIEGQGEMPDSFEIEFEGVDFLYKDTEMKALDNVSLKMEKNSMTALVGPSGSGKTTIAKMIMRYADPAKGSIKIGGKDIRSFQPDDLMKMLSVVFQDVYLFDDTILNNIRMGRPDATDEEVMTAARSAYCHEFIQRLPDGYGTKAGDIGGSLSGGEKQRISIARAILKDAPIVILDEPTAALDTESELAVQRAIDALVYDRTVIVIAHRLSTIAGADSIIVMDEGRVRESGCHSDLLKLNGKYKAMWESQKRVQEWQIHVSA</sequence>
<keyword evidence="8 9" id="KW-0472">Membrane</keyword>
<name>D4H8M0_DENA2</name>
<dbReference type="KEGG" id="dap:Dacet_1603"/>
<keyword evidence="13" id="KW-1185">Reference proteome</keyword>
<gene>
    <name evidence="12" type="ordered locus">Dacet_1603</name>
</gene>
<comment type="subcellular location">
    <subcellularLocation>
        <location evidence="1">Cell membrane</location>
        <topology evidence="1">Multi-pass membrane protein</topology>
    </subcellularLocation>
</comment>
<dbReference type="eggNOG" id="COG1132">
    <property type="taxonomic scope" value="Bacteria"/>
</dbReference>
<dbReference type="CDD" id="cd07346">
    <property type="entry name" value="ABC_6TM_exporters"/>
    <property type="match status" value="1"/>
</dbReference>
<dbReference type="InterPro" id="IPR039421">
    <property type="entry name" value="Type_1_exporter"/>
</dbReference>
<evidence type="ECO:0000256" key="8">
    <source>
        <dbReference type="ARBA" id="ARBA00023136"/>
    </source>
</evidence>
<dbReference type="GO" id="GO:0005524">
    <property type="term" value="F:ATP binding"/>
    <property type="evidence" value="ECO:0007669"/>
    <property type="project" value="UniProtKB-KW"/>
</dbReference>
<dbReference type="PROSITE" id="PS50929">
    <property type="entry name" value="ABC_TM1F"/>
    <property type="match status" value="1"/>
</dbReference>
<evidence type="ECO:0000256" key="9">
    <source>
        <dbReference type="SAM" id="Phobius"/>
    </source>
</evidence>
<keyword evidence="2" id="KW-0813">Transport</keyword>
<evidence type="ECO:0000259" key="11">
    <source>
        <dbReference type="PROSITE" id="PS50929"/>
    </source>
</evidence>
<evidence type="ECO:0000256" key="4">
    <source>
        <dbReference type="ARBA" id="ARBA00022692"/>
    </source>
</evidence>
<organism evidence="12 13">
    <name type="scientific">Denitrovibrio acetiphilus (strain DSM 12809 / NBRC 114555 / N2460)</name>
    <dbReference type="NCBI Taxonomy" id="522772"/>
    <lineage>
        <taxon>Bacteria</taxon>
        <taxon>Pseudomonadati</taxon>
        <taxon>Deferribacterota</taxon>
        <taxon>Deferribacteres</taxon>
        <taxon>Deferribacterales</taxon>
        <taxon>Geovibrionaceae</taxon>
        <taxon>Denitrovibrio</taxon>
    </lineage>
</organism>
<dbReference type="InterPro" id="IPR036640">
    <property type="entry name" value="ABC1_TM_sf"/>
</dbReference>
<dbReference type="GO" id="GO:0016887">
    <property type="term" value="F:ATP hydrolysis activity"/>
    <property type="evidence" value="ECO:0007669"/>
    <property type="project" value="InterPro"/>
</dbReference>
<dbReference type="STRING" id="522772.Dacet_1603"/>
<reference evidence="12 13" key="1">
    <citation type="journal article" date="2010" name="Stand. Genomic Sci.">
        <title>Complete genome sequence of Denitrovibrio acetiphilus type strain (N2460).</title>
        <authorList>
            <person name="Kiss H."/>
            <person name="Lang E."/>
            <person name="Lapidus A."/>
            <person name="Copeland A."/>
            <person name="Nolan M."/>
            <person name="Glavina Del Rio T."/>
            <person name="Chen F."/>
            <person name="Lucas S."/>
            <person name="Tice H."/>
            <person name="Cheng J.F."/>
            <person name="Han C."/>
            <person name="Goodwin L."/>
            <person name="Pitluck S."/>
            <person name="Liolios K."/>
            <person name="Pati A."/>
            <person name="Ivanova N."/>
            <person name="Mavromatis K."/>
            <person name="Chen A."/>
            <person name="Palaniappan K."/>
            <person name="Land M."/>
            <person name="Hauser L."/>
            <person name="Chang Y.J."/>
            <person name="Jeffries C.D."/>
            <person name="Detter J.C."/>
            <person name="Brettin T."/>
            <person name="Spring S."/>
            <person name="Rohde M."/>
            <person name="Goker M."/>
            <person name="Woyke T."/>
            <person name="Bristow J."/>
            <person name="Eisen J.A."/>
            <person name="Markowitz V."/>
            <person name="Hugenholtz P."/>
            <person name="Kyrpides N.C."/>
            <person name="Klenk H.P."/>
        </authorList>
    </citation>
    <scope>NUCLEOTIDE SEQUENCE [LARGE SCALE GENOMIC DNA]</scope>
    <source>
        <strain evidence="13">DSM 12809 / NBRC 114555 / N2460</strain>
    </source>
</reference>
<dbReference type="OrthoDB" id="9772049at2"/>
<dbReference type="HOGENOM" id="CLU_000604_84_9_0"/>
<evidence type="ECO:0000256" key="1">
    <source>
        <dbReference type="ARBA" id="ARBA00004651"/>
    </source>
</evidence>
<dbReference type="Pfam" id="PF00005">
    <property type="entry name" value="ABC_tran"/>
    <property type="match status" value="1"/>
</dbReference>
<dbReference type="SUPFAM" id="SSF52540">
    <property type="entry name" value="P-loop containing nucleoside triphosphate hydrolases"/>
    <property type="match status" value="1"/>
</dbReference>
<keyword evidence="7 9" id="KW-1133">Transmembrane helix</keyword>
<keyword evidence="3" id="KW-1003">Cell membrane</keyword>
<dbReference type="PROSITE" id="PS50893">
    <property type="entry name" value="ABC_TRANSPORTER_2"/>
    <property type="match status" value="1"/>
</dbReference>
<dbReference type="PROSITE" id="PS00211">
    <property type="entry name" value="ABC_TRANSPORTER_1"/>
    <property type="match status" value="1"/>
</dbReference>
<dbReference type="InterPro" id="IPR017871">
    <property type="entry name" value="ABC_transporter-like_CS"/>
</dbReference>
<evidence type="ECO:0000256" key="2">
    <source>
        <dbReference type="ARBA" id="ARBA00022448"/>
    </source>
</evidence>
<dbReference type="InterPro" id="IPR011527">
    <property type="entry name" value="ABC1_TM_dom"/>
</dbReference>
<evidence type="ECO:0000256" key="5">
    <source>
        <dbReference type="ARBA" id="ARBA00022741"/>
    </source>
</evidence>
<evidence type="ECO:0000313" key="12">
    <source>
        <dbReference type="EMBL" id="ADD68369.1"/>
    </source>
</evidence>
<evidence type="ECO:0000256" key="7">
    <source>
        <dbReference type="ARBA" id="ARBA00022989"/>
    </source>
</evidence>
<keyword evidence="4 9" id="KW-0812">Transmembrane</keyword>
<evidence type="ECO:0000256" key="3">
    <source>
        <dbReference type="ARBA" id="ARBA00022475"/>
    </source>
</evidence>
<dbReference type="PaxDb" id="522772-Dacet_1603"/>
<evidence type="ECO:0000259" key="10">
    <source>
        <dbReference type="PROSITE" id="PS50893"/>
    </source>
</evidence>
<feature type="transmembrane region" description="Helical" evidence="9">
    <location>
        <begin position="67"/>
        <end position="87"/>
    </location>
</feature>